<dbReference type="AlphaFoldDB" id="L9LAN0"/>
<dbReference type="GO" id="GO:0005789">
    <property type="term" value="C:endoplasmic reticulum membrane"/>
    <property type="evidence" value="ECO:0007669"/>
    <property type="project" value="UniProtKB-SubCell"/>
</dbReference>
<keyword evidence="8 10" id="KW-0472">Membrane</keyword>
<feature type="transmembrane region" description="Helical" evidence="10">
    <location>
        <begin position="130"/>
        <end position="149"/>
    </location>
</feature>
<evidence type="ECO:0000256" key="5">
    <source>
        <dbReference type="ARBA" id="ARBA00022692"/>
    </source>
</evidence>
<protein>
    <recommendedName>
        <fullName evidence="4">ER membrane protein complex subunit 4</fullName>
    </recommendedName>
    <alternativeName>
        <fullName evidence="9">Transmembrane protein 85</fullName>
    </alternativeName>
</protein>
<evidence type="ECO:0000256" key="10">
    <source>
        <dbReference type="SAM" id="Phobius"/>
    </source>
</evidence>
<feature type="transmembrane region" description="Helical" evidence="10">
    <location>
        <begin position="85"/>
        <end position="107"/>
    </location>
</feature>
<evidence type="ECO:0000256" key="3">
    <source>
        <dbReference type="ARBA" id="ARBA00011276"/>
    </source>
</evidence>
<comment type="subunit">
    <text evidence="3">Component of the ER membrane protein complex (EMC).</text>
</comment>
<comment type="subcellular location">
    <subcellularLocation>
        <location evidence="1">Endoplasmic reticulum membrane</location>
        <topology evidence="1">Multi-pass membrane protein</topology>
    </subcellularLocation>
</comment>
<dbReference type="Pfam" id="PF06417">
    <property type="entry name" value="EMC4"/>
    <property type="match status" value="1"/>
</dbReference>
<evidence type="ECO:0000313" key="11">
    <source>
        <dbReference type="EMBL" id="ELW70807.1"/>
    </source>
</evidence>
<keyword evidence="5 10" id="KW-0812">Transmembrane</keyword>
<reference evidence="12" key="1">
    <citation type="submission" date="2012-07" db="EMBL/GenBank/DDBJ databases">
        <title>Genome of the Chinese tree shrew, a rising model animal genetically related to primates.</title>
        <authorList>
            <person name="Zhang G."/>
            <person name="Fan Y."/>
            <person name="Yao Y."/>
            <person name="Huang Z."/>
        </authorList>
    </citation>
    <scope>NUCLEOTIDE SEQUENCE [LARGE SCALE GENOMIC DNA]</scope>
</reference>
<evidence type="ECO:0000256" key="7">
    <source>
        <dbReference type="ARBA" id="ARBA00022989"/>
    </source>
</evidence>
<evidence type="ECO:0000256" key="2">
    <source>
        <dbReference type="ARBA" id="ARBA00007715"/>
    </source>
</evidence>
<name>L9LAN0_TUPCH</name>
<keyword evidence="7 10" id="KW-1133">Transmembrane helix</keyword>
<dbReference type="EMBL" id="KB320483">
    <property type="protein sequence ID" value="ELW70807.1"/>
    <property type="molecule type" value="Genomic_DNA"/>
</dbReference>
<dbReference type="STRING" id="246437.L9LAN0"/>
<accession>L9LAN0</accession>
<dbReference type="InterPro" id="IPR009445">
    <property type="entry name" value="TMEM85/Emc4"/>
</dbReference>
<evidence type="ECO:0000256" key="4">
    <source>
        <dbReference type="ARBA" id="ARBA00020820"/>
    </source>
</evidence>
<gene>
    <name evidence="11" type="ORF">TREES_T100000263</name>
</gene>
<dbReference type="PANTHER" id="PTHR19315">
    <property type="entry name" value="ER MEMBRANE PROTEIN COMPLEX SUBUNIT 4"/>
    <property type="match status" value="1"/>
</dbReference>
<keyword evidence="6" id="KW-0256">Endoplasmic reticulum</keyword>
<evidence type="ECO:0000256" key="8">
    <source>
        <dbReference type="ARBA" id="ARBA00023136"/>
    </source>
</evidence>
<reference evidence="12" key="2">
    <citation type="journal article" date="2013" name="Nat. Commun.">
        <title>Genome of the Chinese tree shrew.</title>
        <authorList>
            <person name="Fan Y."/>
            <person name="Huang Z.Y."/>
            <person name="Cao C.C."/>
            <person name="Chen C.S."/>
            <person name="Chen Y.X."/>
            <person name="Fan D.D."/>
            <person name="He J."/>
            <person name="Hou H.L."/>
            <person name="Hu L."/>
            <person name="Hu X.T."/>
            <person name="Jiang X.T."/>
            <person name="Lai R."/>
            <person name="Lang Y.S."/>
            <person name="Liang B."/>
            <person name="Liao S.G."/>
            <person name="Mu D."/>
            <person name="Ma Y.Y."/>
            <person name="Niu Y.Y."/>
            <person name="Sun X.Q."/>
            <person name="Xia J.Q."/>
            <person name="Xiao J."/>
            <person name="Xiong Z.Q."/>
            <person name="Xu L."/>
            <person name="Yang L."/>
            <person name="Zhang Y."/>
            <person name="Zhao W."/>
            <person name="Zhao X.D."/>
            <person name="Zheng Y.T."/>
            <person name="Zhou J.M."/>
            <person name="Zhu Y.B."/>
            <person name="Zhang G.J."/>
            <person name="Wang J."/>
            <person name="Yao Y.G."/>
        </authorList>
    </citation>
    <scope>NUCLEOTIDE SEQUENCE [LARGE SCALE GENOMIC DNA]</scope>
</reference>
<evidence type="ECO:0000256" key="6">
    <source>
        <dbReference type="ARBA" id="ARBA00022824"/>
    </source>
</evidence>
<dbReference type="FunCoup" id="L9LAN0">
    <property type="interactions" value="1626"/>
</dbReference>
<comment type="similarity">
    <text evidence="2">Belongs to the EMC4 family.</text>
</comment>
<keyword evidence="12" id="KW-1185">Reference proteome</keyword>
<dbReference type="Proteomes" id="UP000011518">
    <property type="component" value="Unassembled WGS sequence"/>
</dbReference>
<proteinExistence type="inferred from homology"/>
<organism evidence="11 12">
    <name type="scientific">Tupaia chinensis</name>
    <name type="common">Chinese tree shrew</name>
    <name type="synonym">Tupaia belangeri chinensis</name>
    <dbReference type="NCBI Taxonomy" id="246437"/>
    <lineage>
        <taxon>Eukaryota</taxon>
        <taxon>Metazoa</taxon>
        <taxon>Chordata</taxon>
        <taxon>Craniata</taxon>
        <taxon>Vertebrata</taxon>
        <taxon>Euteleostomi</taxon>
        <taxon>Mammalia</taxon>
        <taxon>Eutheria</taxon>
        <taxon>Euarchontoglires</taxon>
        <taxon>Scandentia</taxon>
        <taxon>Tupaiidae</taxon>
        <taxon>Tupaia</taxon>
    </lineage>
</organism>
<dbReference type="InParanoid" id="L9LAN0"/>
<evidence type="ECO:0000256" key="9">
    <source>
        <dbReference type="ARBA" id="ARBA00031143"/>
    </source>
</evidence>
<evidence type="ECO:0000256" key="1">
    <source>
        <dbReference type="ARBA" id="ARBA00004477"/>
    </source>
</evidence>
<sequence>MTAQGGLVANRGWCFKWAIEQSGPGGGSRGQSDRGSGQGYSLYPVGYLDKQVPDTSMQKTDQIVVEKRCWDIASGPLRQVPMNLFIVYMVGNTISIFPTMMVCMMAWRPSQALLAISATFKMLESSSQNLLQGLVYLIGNLTGLALAVYKHQSMGLLPTCASDWLAFPEPPKRMEFSGGGLLL</sequence>
<evidence type="ECO:0000313" key="12">
    <source>
        <dbReference type="Proteomes" id="UP000011518"/>
    </source>
</evidence>